<keyword evidence="3" id="KW-0808">Transferase</keyword>
<gene>
    <name evidence="3" type="ORF">EV672_102363</name>
</gene>
<dbReference type="InterPro" id="IPR000182">
    <property type="entry name" value="GNAT_dom"/>
</dbReference>
<feature type="compositionally biased region" description="Basic and acidic residues" evidence="1">
    <location>
        <begin position="1"/>
        <end position="14"/>
    </location>
</feature>
<protein>
    <submittedName>
        <fullName evidence="3">Acetyltransferase (GNAT) family protein</fullName>
    </submittedName>
</protein>
<dbReference type="EMBL" id="SNXW01000002">
    <property type="protein sequence ID" value="TDP86013.1"/>
    <property type="molecule type" value="Genomic_DNA"/>
</dbReference>
<dbReference type="GO" id="GO:0016747">
    <property type="term" value="F:acyltransferase activity, transferring groups other than amino-acyl groups"/>
    <property type="evidence" value="ECO:0007669"/>
    <property type="project" value="InterPro"/>
</dbReference>
<evidence type="ECO:0000313" key="4">
    <source>
        <dbReference type="Proteomes" id="UP000294593"/>
    </source>
</evidence>
<dbReference type="Pfam" id="PF00583">
    <property type="entry name" value="Acetyltransf_1"/>
    <property type="match status" value="1"/>
</dbReference>
<feature type="region of interest" description="Disordered" evidence="1">
    <location>
        <begin position="1"/>
        <end position="35"/>
    </location>
</feature>
<dbReference type="AlphaFoldDB" id="A0A4R6RHY2"/>
<reference evidence="3 4" key="1">
    <citation type="submission" date="2019-03" db="EMBL/GenBank/DDBJ databases">
        <title>Genomic Encyclopedia of Type Strains, Phase IV (KMG-IV): sequencing the most valuable type-strain genomes for metagenomic binning, comparative biology and taxonomic classification.</title>
        <authorList>
            <person name="Goeker M."/>
        </authorList>
    </citation>
    <scope>NUCLEOTIDE SEQUENCE [LARGE SCALE GENOMIC DNA]</scope>
    <source>
        <strain evidence="3 4">DSM 11901</strain>
    </source>
</reference>
<dbReference type="PROSITE" id="PS51186">
    <property type="entry name" value="GNAT"/>
    <property type="match status" value="1"/>
</dbReference>
<dbReference type="Proteomes" id="UP000294593">
    <property type="component" value="Unassembled WGS sequence"/>
</dbReference>
<name>A0A4R6RHY2_9BURK</name>
<comment type="caution">
    <text evidence="3">The sequence shown here is derived from an EMBL/GenBank/DDBJ whole genome shotgun (WGS) entry which is preliminary data.</text>
</comment>
<dbReference type="InterPro" id="IPR016181">
    <property type="entry name" value="Acyl_CoA_acyltransferase"/>
</dbReference>
<evidence type="ECO:0000256" key="1">
    <source>
        <dbReference type="SAM" id="MobiDB-lite"/>
    </source>
</evidence>
<sequence length="237" mass="26542">MTATKDRTPIDRFGMRTPADMTGQNNPTPRPRTAEGWVPIRDLHARHRRRILDHLLELDEHDRYLRFGYRATTEQIQHYVASIDFKRDEVFGIFDSKLHLVAVAHLAAMPGKGPHGDGSSRGRAMEFGVSVLEAGRGRGLGLRLFQHAITHARNQHASHLMIHALSENGPMLRIAARAGAAIERDGPEAEAWLKLPPDTVGSHIDSSLQSIGAELLYRVRYNAMHVSDWMRMLVASP</sequence>
<evidence type="ECO:0000259" key="2">
    <source>
        <dbReference type="PROSITE" id="PS51186"/>
    </source>
</evidence>
<accession>A0A4R6RHY2</accession>
<feature type="domain" description="N-acetyltransferase" evidence="2">
    <location>
        <begin position="38"/>
        <end position="198"/>
    </location>
</feature>
<organism evidence="3 4">
    <name type="scientific">Aquabacterium commune</name>
    <dbReference type="NCBI Taxonomy" id="70586"/>
    <lineage>
        <taxon>Bacteria</taxon>
        <taxon>Pseudomonadati</taxon>
        <taxon>Pseudomonadota</taxon>
        <taxon>Betaproteobacteria</taxon>
        <taxon>Burkholderiales</taxon>
        <taxon>Aquabacterium</taxon>
    </lineage>
</organism>
<proteinExistence type="predicted"/>
<dbReference type="SUPFAM" id="SSF55729">
    <property type="entry name" value="Acyl-CoA N-acyltransferases (Nat)"/>
    <property type="match status" value="1"/>
</dbReference>
<keyword evidence="4" id="KW-1185">Reference proteome</keyword>
<dbReference type="Gene3D" id="3.40.630.30">
    <property type="match status" value="1"/>
</dbReference>
<evidence type="ECO:0000313" key="3">
    <source>
        <dbReference type="EMBL" id="TDP86013.1"/>
    </source>
</evidence>